<reference evidence="2" key="1">
    <citation type="journal article" date="2012" name="Environ. Microbiol.">
        <title>Genomic content of uncultured Bacteroidetes from contrasting oceanic provinces in the North Atlantic Ocean.</title>
        <authorList>
            <person name="Gomez-Pereira P.R."/>
            <person name="Schuler M."/>
            <person name="Fuchs B.M."/>
            <person name="Bennke C."/>
            <person name="Teeling H."/>
            <person name="Waldmann J."/>
            <person name="Richter M."/>
            <person name="Barbe V."/>
            <person name="Bataille E."/>
            <person name="Glockner F.O."/>
            <person name="Amann R."/>
        </authorList>
    </citation>
    <scope>NUCLEOTIDE SEQUENCE</scope>
</reference>
<feature type="region of interest" description="Disordered" evidence="1">
    <location>
        <begin position="1"/>
        <end position="35"/>
    </location>
</feature>
<accession>H6RF85</accession>
<reference evidence="2" key="2">
    <citation type="submission" date="2012-02" db="EMBL/GenBank/DDBJ databases">
        <authorList>
            <person name="Genoscope - CEA"/>
        </authorList>
    </citation>
    <scope>NUCLEOTIDE SEQUENCE</scope>
</reference>
<name>H6RF85_9BACT</name>
<organism evidence="2">
    <name type="scientific">uncultured Flavobacteriia bacterium</name>
    <dbReference type="NCBI Taxonomy" id="212695"/>
    <lineage>
        <taxon>Bacteria</taxon>
        <taxon>Pseudomonadati</taxon>
        <taxon>Bacteroidota</taxon>
        <taxon>Flavobacteriia</taxon>
        <taxon>environmental samples</taxon>
    </lineage>
</organism>
<dbReference type="EMBL" id="FO117587">
    <property type="protein sequence ID" value="CCF99696.1"/>
    <property type="molecule type" value="Genomic_DNA"/>
</dbReference>
<sequence length="35" mass="3835">MPETQNSSVEMAPFNAKTKKPKSNSNFISQIAVIP</sequence>
<evidence type="ECO:0000256" key="1">
    <source>
        <dbReference type="SAM" id="MobiDB-lite"/>
    </source>
</evidence>
<protein>
    <submittedName>
        <fullName evidence="2">Uncharacterized protein</fullName>
    </submittedName>
</protein>
<gene>
    <name evidence="2" type="ORF">VIS_S18BRA80024</name>
</gene>
<evidence type="ECO:0000313" key="2">
    <source>
        <dbReference type="EMBL" id="CCF99696.1"/>
    </source>
</evidence>
<proteinExistence type="predicted"/>
<dbReference type="AlphaFoldDB" id="H6RF85"/>